<reference evidence="1 2" key="1">
    <citation type="submission" date="2014-07" db="EMBL/GenBank/DDBJ databases">
        <title>Draft Genome Sequences of Environmental Pseudomonas syringae strains.</title>
        <authorList>
            <person name="Baltrus D.A."/>
            <person name="Berge O."/>
            <person name="Morris C."/>
        </authorList>
    </citation>
    <scope>NUCLEOTIDE SEQUENCE [LARGE SCALE GENOMIC DNA]</scope>
    <source>
        <strain evidence="1 2">CEB003</strain>
    </source>
</reference>
<name>A0A085UTY6_PSESX</name>
<dbReference type="InterPro" id="IPR032024">
    <property type="entry name" value="DUF5064"/>
</dbReference>
<dbReference type="Gene3D" id="3.30.160.370">
    <property type="entry name" value="Domain of unknown function DUF5064"/>
    <property type="match status" value="1"/>
</dbReference>
<sequence>MFEPGHLHICRTALQASDFSYDIHIRYEVREDPKEGTSMHFAMEGDVGGNTFQEEFELPRDLAFNFAHDANVIARKHGLPSTATLPVANHKDYDQMFEDVRHKLHVESGDPVKQEHLT</sequence>
<dbReference type="EMBL" id="JPQT01000134">
    <property type="protein sequence ID" value="KFE46649.1"/>
    <property type="molecule type" value="Genomic_DNA"/>
</dbReference>
<protein>
    <submittedName>
        <fullName evidence="1">Acetyl-CoA carboxylase</fullName>
    </submittedName>
</protein>
<dbReference type="Proteomes" id="UP000028643">
    <property type="component" value="Unassembled WGS sequence"/>
</dbReference>
<proteinExistence type="predicted"/>
<evidence type="ECO:0000313" key="1">
    <source>
        <dbReference type="EMBL" id="KFE46649.1"/>
    </source>
</evidence>
<evidence type="ECO:0000313" key="2">
    <source>
        <dbReference type="Proteomes" id="UP000028643"/>
    </source>
</evidence>
<dbReference type="AlphaFoldDB" id="A0A085UTY6"/>
<dbReference type="Pfam" id="PF16703">
    <property type="entry name" value="DUF5064"/>
    <property type="match status" value="1"/>
</dbReference>
<accession>A0A085UTY6</accession>
<organism evidence="1 2">
    <name type="scientific">Pseudomonas syringae</name>
    <dbReference type="NCBI Taxonomy" id="317"/>
    <lineage>
        <taxon>Bacteria</taxon>
        <taxon>Pseudomonadati</taxon>
        <taxon>Pseudomonadota</taxon>
        <taxon>Gammaproteobacteria</taxon>
        <taxon>Pseudomonadales</taxon>
        <taxon>Pseudomonadaceae</taxon>
        <taxon>Pseudomonas</taxon>
    </lineage>
</organism>
<dbReference type="PATRIC" id="fig|317.174.peg.5083"/>
<dbReference type="RefSeq" id="WP_047578485.1">
    <property type="nucleotide sequence ID" value="NZ_JPQT01000134.1"/>
</dbReference>
<gene>
    <name evidence="1" type="ORF">IV02_24850</name>
</gene>
<comment type="caution">
    <text evidence="1">The sequence shown here is derived from an EMBL/GenBank/DDBJ whole genome shotgun (WGS) entry which is preliminary data.</text>
</comment>